<reference evidence="3" key="1">
    <citation type="journal article" date="2019" name="Int. J. Syst. Evol. Microbiol.">
        <title>The Global Catalogue of Microorganisms (GCM) 10K type strain sequencing project: providing services to taxonomists for standard genome sequencing and annotation.</title>
        <authorList>
            <consortium name="The Broad Institute Genomics Platform"/>
            <consortium name="The Broad Institute Genome Sequencing Center for Infectious Disease"/>
            <person name="Wu L."/>
            <person name="Ma J."/>
        </authorList>
    </citation>
    <scope>NUCLEOTIDE SEQUENCE [LARGE SCALE GENOMIC DNA]</scope>
    <source>
        <strain evidence="3">JCM 18123</strain>
    </source>
</reference>
<comment type="caution">
    <text evidence="2">The sequence shown here is derived from an EMBL/GenBank/DDBJ whole genome shotgun (WGS) entry which is preliminary data.</text>
</comment>
<sequence>MVRVPRRREGRPAVAPLAQARGPGVAGPLGGRRPRNGSAPRNVASFLQRIGRADTNRDRLFPALNETGR</sequence>
<organism evidence="2 3">
    <name type="scientific">Streptomonospora halophila</name>
    <dbReference type="NCBI Taxonomy" id="427369"/>
    <lineage>
        <taxon>Bacteria</taxon>
        <taxon>Bacillati</taxon>
        <taxon>Actinomycetota</taxon>
        <taxon>Actinomycetes</taxon>
        <taxon>Streptosporangiales</taxon>
        <taxon>Nocardiopsidaceae</taxon>
        <taxon>Streptomonospora</taxon>
    </lineage>
</organism>
<evidence type="ECO:0000313" key="2">
    <source>
        <dbReference type="EMBL" id="GAA4934815.1"/>
    </source>
</evidence>
<dbReference type="EMBL" id="BAABIK010000006">
    <property type="protein sequence ID" value="GAA4934815.1"/>
    <property type="molecule type" value="Genomic_DNA"/>
</dbReference>
<evidence type="ECO:0000256" key="1">
    <source>
        <dbReference type="SAM" id="MobiDB-lite"/>
    </source>
</evidence>
<keyword evidence="3" id="KW-1185">Reference proteome</keyword>
<gene>
    <name evidence="2" type="ORF">GCM10023224_14300</name>
</gene>
<protein>
    <submittedName>
        <fullName evidence="2">Uncharacterized protein</fullName>
    </submittedName>
</protein>
<dbReference type="Proteomes" id="UP001499993">
    <property type="component" value="Unassembled WGS sequence"/>
</dbReference>
<accession>A0ABP9GAJ6</accession>
<feature type="region of interest" description="Disordered" evidence="1">
    <location>
        <begin position="1"/>
        <end position="41"/>
    </location>
</feature>
<evidence type="ECO:0000313" key="3">
    <source>
        <dbReference type="Proteomes" id="UP001499993"/>
    </source>
</evidence>
<name>A0ABP9GAJ6_9ACTN</name>
<proteinExistence type="predicted"/>